<dbReference type="Proteomes" id="UP001314681">
    <property type="component" value="Unassembled WGS sequence"/>
</dbReference>
<keyword evidence="3" id="KW-0862">Zinc</keyword>
<gene>
    <name evidence="5" type="ORF">KTH90_18810</name>
</gene>
<dbReference type="SUPFAM" id="SSF57783">
    <property type="entry name" value="Zinc beta-ribbon"/>
    <property type="match status" value="1"/>
</dbReference>
<evidence type="ECO:0000259" key="4">
    <source>
        <dbReference type="SMART" id="SM00400"/>
    </source>
</evidence>
<reference evidence="5 6" key="1">
    <citation type="submission" date="2021-06" db="EMBL/GenBank/DDBJ databases">
        <title>Description of novel taxa of the family Lachnospiraceae.</title>
        <authorList>
            <person name="Chaplin A.V."/>
            <person name="Sokolova S.R."/>
            <person name="Pikina A.P."/>
            <person name="Korzhanova M."/>
            <person name="Belova V."/>
            <person name="Korostin D."/>
            <person name="Efimov B.A."/>
        </authorList>
    </citation>
    <scope>NUCLEOTIDE SEQUENCE [LARGE SCALE GENOMIC DNA]</scope>
    <source>
        <strain evidence="5 6">ASD4241</strain>
    </source>
</reference>
<accession>A0ABS6KC26</accession>
<proteinExistence type="predicted"/>
<dbReference type="SMART" id="SM00400">
    <property type="entry name" value="ZnF_CHCC"/>
    <property type="match status" value="1"/>
</dbReference>
<sequence>MTTEEIKQSITMREVAERYNIKVNRNGFCRCIYHDEKTPSMKLYRDSFYCFSCQKSGDIFTFMQMMDGLSFQEAFRELGGTYEHSFRADLKVYHAQKRREMVRRQEEKLRQKKELNILLIDVYRRWTDRSEPLSDTWCDCYKALQLELYHHMILNGPEER</sequence>
<evidence type="ECO:0000313" key="6">
    <source>
        <dbReference type="Proteomes" id="UP001314681"/>
    </source>
</evidence>
<evidence type="ECO:0000256" key="3">
    <source>
        <dbReference type="ARBA" id="ARBA00022833"/>
    </source>
</evidence>
<dbReference type="PANTHER" id="PTHR30313">
    <property type="entry name" value="DNA PRIMASE"/>
    <property type="match status" value="1"/>
</dbReference>
<dbReference type="InterPro" id="IPR002694">
    <property type="entry name" value="Znf_CHC2"/>
</dbReference>
<keyword evidence="1" id="KW-0479">Metal-binding</keyword>
<comment type="caution">
    <text evidence="5">The sequence shown here is derived from an EMBL/GenBank/DDBJ whole genome shotgun (WGS) entry which is preliminary data.</text>
</comment>
<name>A0ABS6KC26_9FIRM</name>
<dbReference type="Pfam" id="PF01807">
    <property type="entry name" value="Zn_ribbon_DnaG"/>
    <property type="match status" value="1"/>
</dbReference>
<keyword evidence="6" id="KW-1185">Reference proteome</keyword>
<dbReference type="Gene3D" id="3.90.580.10">
    <property type="entry name" value="Zinc finger, CHC2-type domain"/>
    <property type="match status" value="1"/>
</dbReference>
<evidence type="ECO:0000313" key="5">
    <source>
        <dbReference type="EMBL" id="MBU9728065.1"/>
    </source>
</evidence>
<evidence type="ECO:0000256" key="1">
    <source>
        <dbReference type="ARBA" id="ARBA00022723"/>
    </source>
</evidence>
<dbReference type="InterPro" id="IPR036977">
    <property type="entry name" value="DNA_primase_Znf_CHC2"/>
</dbReference>
<dbReference type="EMBL" id="JAHQCX010000016">
    <property type="protein sequence ID" value="MBU9728065.1"/>
    <property type="molecule type" value="Genomic_DNA"/>
</dbReference>
<protein>
    <submittedName>
        <fullName evidence="5">DNA primase</fullName>
    </submittedName>
</protein>
<organism evidence="5 6">
    <name type="scientific">Diplocloster modestus</name>
    <dbReference type="NCBI Taxonomy" id="2850322"/>
    <lineage>
        <taxon>Bacteria</taxon>
        <taxon>Bacillati</taxon>
        <taxon>Bacillota</taxon>
        <taxon>Clostridia</taxon>
        <taxon>Lachnospirales</taxon>
        <taxon>Lachnospiraceae</taxon>
        <taxon>Diplocloster</taxon>
    </lineage>
</organism>
<keyword evidence="2" id="KW-0863">Zinc-finger</keyword>
<dbReference type="PANTHER" id="PTHR30313:SF2">
    <property type="entry name" value="DNA PRIMASE"/>
    <property type="match status" value="1"/>
</dbReference>
<evidence type="ECO:0000256" key="2">
    <source>
        <dbReference type="ARBA" id="ARBA00022771"/>
    </source>
</evidence>
<dbReference type="InterPro" id="IPR050219">
    <property type="entry name" value="DnaG_primase"/>
</dbReference>
<feature type="domain" description="Zinc finger CHC2-type" evidence="4">
    <location>
        <begin position="28"/>
        <end position="79"/>
    </location>
</feature>
<dbReference type="RefSeq" id="WP_158353167.1">
    <property type="nucleotide sequence ID" value="NZ_JAHQCX010000016.1"/>
</dbReference>